<accession>E9HCB1</accession>
<name>E9HCB1_DAPPU</name>
<dbReference type="Gene3D" id="1.25.50.20">
    <property type="match status" value="1"/>
</dbReference>
<dbReference type="EMBL" id="GL732619">
    <property type="protein sequence ID" value="EFX70642.1"/>
    <property type="molecule type" value="Genomic_DNA"/>
</dbReference>
<dbReference type="HOGENOM" id="CLU_2529755_0_0_1"/>
<gene>
    <name evidence="1" type="ORF">DAPPUDRAFT_327966</name>
</gene>
<reference evidence="1 2" key="1">
    <citation type="journal article" date="2011" name="Science">
        <title>The ecoresponsive genome of Daphnia pulex.</title>
        <authorList>
            <person name="Colbourne J.K."/>
            <person name="Pfrender M.E."/>
            <person name="Gilbert D."/>
            <person name="Thomas W.K."/>
            <person name="Tucker A."/>
            <person name="Oakley T.H."/>
            <person name="Tokishita S."/>
            <person name="Aerts A."/>
            <person name="Arnold G.J."/>
            <person name="Basu M.K."/>
            <person name="Bauer D.J."/>
            <person name="Caceres C.E."/>
            <person name="Carmel L."/>
            <person name="Casola C."/>
            <person name="Choi J.H."/>
            <person name="Detter J.C."/>
            <person name="Dong Q."/>
            <person name="Dusheyko S."/>
            <person name="Eads B.D."/>
            <person name="Frohlich T."/>
            <person name="Geiler-Samerotte K.A."/>
            <person name="Gerlach D."/>
            <person name="Hatcher P."/>
            <person name="Jogdeo S."/>
            <person name="Krijgsveld J."/>
            <person name="Kriventseva E.V."/>
            <person name="Kultz D."/>
            <person name="Laforsch C."/>
            <person name="Lindquist E."/>
            <person name="Lopez J."/>
            <person name="Manak J.R."/>
            <person name="Muller J."/>
            <person name="Pangilinan J."/>
            <person name="Patwardhan R.P."/>
            <person name="Pitluck S."/>
            <person name="Pritham E.J."/>
            <person name="Rechtsteiner A."/>
            <person name="Rho M."/>
            <person name="Rogozin I.B."/>
            <person name="Sakarya O."/>
            <person name="Salamov A."/>
            <person name="Schaack S."/>
            <person name="Shapiro H."/>
            <person name="Shiga Y."/>
            <person name="Skalitzky C."/>
            <person name="Smith Z."/>
            <person name="Souvorov A."/>
            <person name="Sung W."/>
            <person name="Tang Z."/>
            <person name="Tsuchiya D."/>
            <person name="Tu H."/>
            <person name="Vos H."/>
            <person name="Wang M."/>
            <person name="Wolf Y.I."/>
            <person name="Yamagata H."/>
            <person name="Yamada T."/>
            <person name="Ye Y."/>
            <person name="Shaw J.R."/>
            <person name="Andrews J."/>
            <person name="Crease T.J."/>
            <person name="Tang H."/>
            <person name="Lucas S.M."/>
            <person name="Robertson H.M."/>
            <person name="Bork P."/>
            <person name="Koonin E.V."/>
            <person name="Zdobnov E.M."/>
            <person name="Grigoriev I.V."/>
            <person name="Lynch M."/>
            <person name="Boore J.L."/>
        </authorList>
    </citation>
    <scope>NUCLEOTIDE SEQUENCE [LARGE SCALE GENOMIC DNA]</scope>
</reference>
<organism evidence="1 2">
    <name type="scientific">Daphnia pulex</name>
    <name type="common">Water flea</name>
    <dbReference type="NCBI Taxonomy" id="6669"/>
    <lineage>
        <taxon>Eukaryota</taxon>
        <taxon>Metazoa</taxon>
        <taxon>Ecdysozoa</taxon>
        <taxon>Arthropoda</taxon>
        <taxon>Crustacea</taxon>
        <taxon>Branchiopoda</taxon>
        <taxon>Diplostraca</taxon>
        <taxon>Cladocera</taxon>
        <taxon>Anomopoda</taxon>
        <taxon>Daphniidae</taxon>
        <taxon>Daphnia</taxon>
    </lineage>
</organism>
<dbReference type="AlphaFoldDB" id="E9HCB1"/>
<evidence type="ECO:0000313" key="2">
    <source>
        <dbReference type="Proteomes" id="UP000000305"/>
    </source>
</evidence>
<sequence length="84" mass="9813">MTENHHVARSMVLNFLIVRHFSFRRSGDNLKLLTSAAKFLSKPDELKEMSRILSDLENKDKKLNRAFTDGILEGIRNNIRWAEK</sequence>
<keyword evidence="2" id="KW-1185">Reference proteome</keyword>
<dbReference type="OrthoDB" id="10359277at2759"/>
<dbReference type="Proteomes" id="UP000000305">
    <property type="component" value="Unassembled WGS sequence"/>
</dbReference>
<dbReference type="KEGG" id="dpx:DAPPUDRAFT_327966"/>
<protein>
    <submittedName>
        <fullName evidence="1">Uncharacterized protein</fullName>
    </submittedName>
</protein>
<evidence type="ECO:0000313" key="1">
    <source>
        <dbReference type="EMBL" id="EFX70642.1"/>
    </source>
</evidence>
<proteinExistence type="predicted"/>
<dbReference type="InParanoid" id="E9HCB1"/>